<keyword evidence="3" id="KW-1185">Reference proteome</keyword>
<comment type="caution">
    <text evidence="2">The sequence shown here is derived from an EMBL/GenBank/DDBJ whole genome shotgun (WGS) entry which is preliminary data.</text>
</comment>
<dbReference type="InterPro" id="IPR050266">
    <property type="entry name" value="AB_hydrolase_sf"/>
</dbReference>
<dbReference type="PANTHER" id="PTHR43798:SF6">
    <property type="entry name" value="HYDROLASE, PUTATIVE (AFU_ORTHOLOGUE AFUA_4G13070)-RELATED"/>
    <property type="match status" value="1"/>
</dbReference>
<dbReference type="EMBL" id="BAAABM010000045">
    <property type="protein sequence ID" value="GAA0352274.1"/>
    <property type="molecule type" value="Genomic_DNA"/>
</dbReference>
<dbReference type="Pfam" id="PF12697">
    <property type="entry name" value="Abhydrolase_6"/>
    <property type="match status" value="1"/>
</dbReference>
<dbReference type="Proteomes" id="UP001501822">
    <property type="component" value="Unassembled WGS sequence"/>
</dbReference>
<evidence type="ECO:0000313" key="3">
    <source>
        <dbReference type="Proteomes" id="UP001501822"/>
    </source>
</evidence>
<feature type="domain" description="AB hydrolase-1" evidence="1">
    <location>
        <begin position="19"/>
        <end position="255"/>
    </location>
</feature>
<dbReference type="Gene3D" id="3.40.50.1820">
    <property type="entry name" value="alpha/beta hydrolase"/>
    <property type="match status" value="1"/>
</dbReference>
<keyword evidence="2" id="KW-0378">Hydrolase</keyword>
<sequence length="267" mass="29213">MRTTGETLHHVEFGQGIPVLLVHGFTVDHRLMLPLEPAFTDRPGWRRVYVDLPGSGRSPRLPAPVTADRTAAALLAFIDEVIGRERFAIVGMSFGGQLVRHVIAELGGQVTGMCLIAPVVAPPGRRDLPARQVLARDDGLLASLDPDDRADFSEVAVWQTATGWAAFRDHALPGLRAHHRGDAQALSEAYMLSVTPETRFTAHDGPHLLMTGRQDHVVGWRDQLALLEHYPRMTYAVLDGCGHNVHLDRPDPVNALFGSWLDAMAVA</sequence>
<organism evidence="2 3">
    <name type="scientific">Actinoallomurus spadix</name>
    <dbReference type="NCBI Taxonomy" id="79912"/>
    <lineage>
        <taxon>Bacteria</taxon>
        <taxon>Bacillati</taxon>
        <taxon>Actinomycetota</taxon>
        <taxon>Actinomycetes</taxon>
        <taxon>Streptosporangiales</taxon>
        <taxon>Thermomonosporaceae</taxon>
        <taxon>Actinoallomurus</taxon>
    </lineage>
</organism>
<evidence type="ECO:0000259" key="1">
    <source>
        <dbReference type="Pfam" id="PF12697"/>
    </source>
</evidence>
<protein>
    <submittedName>
        <fullName evidence="2">Alpha/beta hydrolase</fullName>
    </submittedName>
</protein>
<dbReference type="RefSeq" id="WP_252809799.1">
    <property type="nucleotide sequence ID" value="NZ_BAAABM010000045.1"/>
</dbReference>
<dbReference type="SUPFAM" id="SSF53474">
    <property type="entry name" value="alpha/beta-Hydrolases"/>
    <property type="match status" value="1"/>
</dbReference>
<evidence type="ECO:0000313" key="2">
    <source>
        <dbReference type="EMBL" id="GAA0352274.1"/>
    </source>
</evidence>
<dbReference type="GO" id="GO:0016787">
    <property type="term" value="F:hydrolase activity"/>
    <property type="evidence" value="ECO:0007669"/>
    <property type="project" value="UniProtKB-KW"/>
</dbReference>
<dbReference type="InterPro" id="IPR000073">
    <property type="entry name" value="AB_hydrolase_1"/>
</dbReference>
<gene>
    <name evidence="2" type="ORF">GCM10010151_47320</name>
</gene>
<dbReference type="PANTHER" id="PTHR43798">
    <property type="entry name" value="MONOACYLGLYCEROL LIPASE"/>
    <property type="match status" value="1"/>
</dbReference>
<proteinExistence type="predicted"/>
<name>A0ABN0X150_9ACTN</name>
<reference evidence="2 3" key="1">
    <citation type="journal article" date="2019" name="Int. J. Syst. Evol. Microbiol.">
        <title>The Global Catalogue of Microorganisms (GCM) 10K type strain sequencing project: providing services to taxonomists for standard genome sequencing and annotation.</title>
        <authorList>
            <consortium name="The Broad Institute Genomics Platform"/>
            <consortium name="The Broad Institute Genome Sequencing Center for Infectious Disease"/>
            <person name="Wu L."/>
            <person name="Ma J."/>
        </authorList>
    </citation>
    <scope>NUCLEOTIDE SEQUENCE [LARGE SCALE GENOMIC DNA]</scope>
    <source>
        <strain evidence="2 3">JCM 3146</strain>
    </source>
</reference>
<accession>A0ABN0X150</accession>
<dbReference type="InterPro" id="IPR029058">
    <property type="entry name" value="AB_hydrolase_fold"/>
</dbReference>